<evidence type="ECO:0000256" key="16">
    <source>
        <dbReference type="ARBA" id="ARBA00023157"/>
    </source>
</evidence>
<dbReference type="OrthoDB" id="10031169at2759"/>
<dbReference type="GO" id="GO:0070006">
    <property type="term" value="F:metalloaminopeptidase activity"/>
    <property type="evidence" value="ECO:0007669"/>
    <property type="project" value="TreeGrafter"/>
</dbReference>
<dbReference type="Gene3D" id="2.60.40.1730">
    <property type="entry name" value="tricorn interacting facor f3 domain"/>
    <property type="match status" value="1"/>
</dbReference>
<evidence type="ECO:0000313" key="28">
    <source>
        <dbReference type="Proteomes" id="UP000504611"/>
    </source>
</evidence>
<dbReference type="GO" id="GO:0043171">
    <property type="term" value="P:peptide catabolic process"/>
    <property type="evidence" value="ECO:0007669"/>
    <property type="project" value="TreeGrafter"/>
</dbReference>
<dbReference type="GO" id="GO:0042277">
    <property type="term" value="F:peptide binding"/>
    <property type="evidence" value="ECO:0007669"/>
    <property type="project" value="TreeGrafter"/>
</dbReference>
<keyword evidence="10" id="KW-0391">Immunity</keyword>
<dbReference type="InterPro" id="IPR034016">
    <property type="entry name" value="M1_APN-typ"/>
</dbReference>
<dbReference type="KEGG" id="ncc:104950422"/>
<dbReference type="InterPro" id="IPR050344">
    <property type="entry name" value="Peptidase_M1_aminopeptidases"/>
</dbReference>
<feature type="domain" description="Peptidase M1 membrane alanine aminopeptidase" evidence="25">
    <location>
        <begin position="267"/>
        <end position="475"/>
    </location>
</feature>
<dbReference type="GO" id="GO:0002250">
    <property type="term" value="P:adaptive immune response"/>
    <property type="evidence" value="ECO:0007669"/>
    <property type="project" value="UniProtKB-KW"/>
</dbReference>
<evidence type="ECO:0000256" key="6">
    <source>
        <dbReference type="ARBA" id="ARBA00022723"/>
    </source>
</evidence>
<feature type="active site" description="Proton acceptor" evidence="20">
    <location>
        <position position="340"/>
    </location>
</feature>
<dbReference type="FunFam" id="2.60.40.1730:FF:000001">
    <property type="entry name" value="Leucyl-cystinyl aminopeptidase"/>
    <property type="match status" value="1"/>
</dbReference>
<keyword evidence="15" id="KW-0472">Membrane</keyword>
<evidence type="ECO:0000256" key="23">
    <source>
        <dbReference type="RuleBase" id="RU364040"/>
    </source>
</evidence>
<dbReference type="GeneID" id="104950422"/>
<sequence>MLAAPLLLLLFLPFPPSSGAQLPDTDRVQVDLKAPPFPWGSMRLPKTISPKHYDLTIHPNLTTLDFTGVVRIQLDVHEDTNAIILHSKHLHISNVLLFATEGVKPLKVSEHPRFNQLALESDSVLAKGRRYEVQLEFAANFSESYHGFYKSSYRTSSGEVRVMASTQFEATFARLAFPCFDEPAFKANFTIRITREPRHIAISNMPMVKTDELPGGLLKDHFDTTVKMSTYLVAYIVSDFLSVSKTTQHGVKISVYAVPEKIDQTAFALEAAVKLLDFYDDYFDIPYPLPKQDLAAIPDFQSGAMENWGLTTYRETGLLFDPDKSSASDKLGITKVIAHELAHQWFGNLVTMEWWNDLWLNEGFAKFMEFISLRATYPELQVDDFFLGKCFEAMEVDSLSSSHPVSTPVENPTQIQEMFDDVSYDKGACILNMLRDFLTPEAFEIGIIRYLKRYSYQNTVNSHLWESLTNVCNSDDLDEGRIKHKEFCSKRDVQSGATKWYSGDELDVRAIMDTWTLQEGFPLVTVEVKGREVRLSQERYLKTDDYSLTEGFLWQIPLTYMTSTSSTVHRFLLKTKTDVLDLPEEADWVKFNVDMSGYYMVHYAGEGWNSIIKLLHHNHTALSSNDRASLIHNVFQLVSTEKVRLDTALELSLYLSKETEIMAVTQGFGELVPLYKLMEKRDMAALENQMKDYIVDLFRGLIGRQEWTDSGSVSQRVLRSYLLLFGCFRNYAPCVSKATELFTKWKESDGTMSLPVDITMAVFLIGARTPEGWDFLLEKYRSSLQMSVKSRMKSAMSTSPLQEKLKWMMKHSLSNVVMKTQDLPDVMVSVSRNPRGYKMAWDFLRANWHILIKKFELGSSTVSFMVTGVTSQYSTREMLEEVRSFFGSLDEDSGSEMRCIRQAYETIEDNIRWTDRNLPLLQAWLNKRRPKPLHEDL</sequence>
<keyword evidence="13 23" id="KW-0482">Metalloprotease</keyword>
<dbReference type="Gene3D" id="1.10.390.10">
    <property type="entry name" value="Neutral Protease Domain 2"/>
    <property type="match status" value="1"/>
</dbReference>
<comment type="function">
    <text evidence="18">Aminopeptidase that plays a central role in peptide trimming, a step required for the generation of most HLA class I-binding peptides. Peptide trimming is essential to customize longer precursor peptides to fit them to the correct length required for presentation on MHC class I molecules. Strongly prefers substrates 9-16 residues long. Rapidly degrades 13-mer to a 9-mer and then stops. Preferentially hydrolyzes the residue Leu and peptides with a hydrophobic C-terminus, while it has weak activity toward peptides with charged C-terminus. May play a role in the inactivation of peptide hormones. May be involved in the regulation of blood pressure through the inactivation of angiotensin II and/or the generation of bradykinin in the kidney.</text>
</comment>
<feature type="binding site" evidence="21">
    <location>
        <position position="343"/>
    </location>
    <ligand>
        <name>Zn(2+)</name>
        <dbReference type="ChEBI" id="CHEBI:29105"/>
        <note>catalytic</note>
    </ligand>
</feature>
<evidence type="ECO:0000259" key="25">
    <source>
        <dbReference type="Pfam" id="PF01433"/>
    </source>
</evidence>
<dbReference type="PANTHER" id="PTHR11533:SF156">
    <property type="entry name" value="ENDOPLASMIC RETICULUM AMINOPEPTIDASE 1"/>
    <property type="match status" value="1"/>
</dbReference>
<dbReference type="PRINTS" id="PR00756">
    <property type="entry name" value="ALADIPTASE"/>
</dbReference>
<feature type="domain" description="ERAP1-like C-terminal" evidence="26">
    <location>
        <begin position="588"/>
        <end position="908"/>
    </location>
</feature>
<comment type="subcellular location">
    <subcellularLocation>
        <location evidence="1">Endoplasmic reticulum membrane</location>
        <topology evidence="1">Single-pass type II membrane protein</topology>
    </subcellularLocation>
</comment>
<evidence type="ECO:0000256" key="24">
    <source>
        <dbReference type="SAM" id="SignalP"/>
    </source>
</evidence>
<evidence type="ECO:0000256" key="4">
    <source>
        <dbReference type="ARBA" id="ARBA00022670"/>
    </source>
</evidence>
<evidence type="ECO:0000256" key="12">
    <source>
        <dbReference type="ARBA" id="ARBA00022989"/>
    </source>
</evidence>
<evidence type="ECO:0000256" key="9">
    <source>
        <dbReference type="ARBA" id="ARBA00022833"/>
    </source>
</evidence>
<keyword evidence="8" id="KW-0256">Endoplasmic reticulum</keyword>
<dbReference type="InterPro" id="IPR001930">
    <property type="entry name" value="Peptidase_M1"/>
</dbReference>
<evidence type="ECO:0000256" key="3">
    <source>
        <dbReference type="ARBA" id="ARBA00022438"/>
    </source>
</evidence>
<feature type="binding site" evidence="21">
    <location>
        <position position="339"/>
    </location>
    <ligand>
        <name>Zn(2+)</name>
        <dbReference type="ChEBI" id="CHEBI:29105"/>
        <note>catalytic</note>
    </ligand>
</feature>
<dbReference type="CDD" id="cd09601">
    <property type="entry name" value="M1_APN-Q_like"/>
    <property type="match status" value="1"/>
</dbReference>
<dbReference type="InterPro" id="IPR045357">
    <property type="entry name" value="Aminopeptidase_N-like_N"/>
</dbReference>
<feature type="binding site" evidence="21">
    <location>
        <position position="362"/>
    </location>
    <ligand>
        <name>Zn(2+)</name>
        <dbReference type="ChEBI" id="CHEBI:29105"/>
        <note>catalytic</note>
    </ligand>
</feature>
<feature type="domain" description="Aminopeptidase N-like N-terminal" evidence="27">
    <location>
        <begin position="50"/>
        <end position="232"/>
    </location>
</feature>
<dbReference type="Gene3D" id="1.25.50.20">
    <property type="match status" value="1"/>
</dbReference>
<keyword evidence="24" id="KW-0732">Signal</keyword>
<evidence type="ECO:0000259" key="26">
    <source>
        <dbReference type="Pfam" id="PF11838"/>
    </source>
</evidence>
<comment type="subunit">
    <text evidence="19">Monomer. May also exist as a heterodimer; with ERAP2. Interacts with RBMX.</text>
</comment>
<evidence type="ECO:0000256" key="11">
    <source>
        <dbReference type="ARBA" id="ARBA00022968"/>
    </source>
</evidence>
<evidence type="ECO:0000259" key="27">
    <source>
        <dbReference type="Pfam" id="PF17900"/>
    </source>
</evidence>
<keyword evidence="4 23" id="KW-0645">Protease</keyword>
<comment type="similarity">
    <text evidence="2 23">Belongs to the peptidase M1 family.</text>
</comment>
<evidence type="ECO:0000256" key="10">
    <source>
        <dbReference type="ARBA" id="ARBA00022859"/>
    </source>
</evidence>
<dbReference type="PANTHER" id="PTHR11533">
    <property type="entry name" value="PROTEASE M1 ZINC METALLOPROTEASE"/>
    <property type="match status" value="1"/>
</dbReference>
<dbReference type="InterPro" id="IPR024571">
    <property type="entry name" value="ERAP1-like_C_dom"/>
</dbReference>
<evidence type="ECO:0000256" key="8">
    <source>
        <dbReference type="ARBA" id="ARBA00022824"/>
    </source>
</evidence>
<evidence type="ECO:0000256" key="17">
    <source>
        <dbReference type="ARBA" id="ARBA00023180"/>
    </source>
</evidence>
<dbReference type="Pfam" id="PF17900">
    <property type="entry name" value="Peptidase_M1_N"/>
    <property type="match status" value="1"/>
</dbReference>
<protein>
    <recommendedName>
        <fullName evidence="23">Aminopeptidase</fullName>
        <ecNumber evidence="23">3.4.11.-</ecNumber>
    </recommendedName>
</protein>
<dbReference type="AlphaFoldDB" id="A0A6I9NL56"/>
<keyword evidence="16" id="KW-1015">Disulfide bond</keyword>
<proteinExistence type="inferred from homology"/>
<organism evidence="28 29">
    <name type="scientific">Notothenia coriiceps</name>
    <name type="common">black rockcod</name>
    <dbReference type="NCBI Taxonomy" id="8208"/>
    <lineage>
        <taxon>Eukaryota</taxon>
        <taxon>Metazoa</taxon>
        <taxon>Chordata</taxon>
        <taxon>Craniata</taxon>
        <taxon>Vertebrata</taxon>
        <taxon>Euteleostomi</taxon>
        <taxon>Actinopterygii</taxon>
        <taxon>Neopterygii</taxon>
        <taxon>Teleostei</taxon>
        <taxon>Neoteleostei</taxon>
        <taxon>Acanthomorphata</taxon>
        <taxon>Eupercaria</taxon>
        <taxon>Perciformes</taxon>
        <taxon>Notothenioidei</taxon>
        <taxon>Nototheniidae</taxon>
        <taxon>Notothenia</taxon>
    </lineage>
</organism>
<evidence type="ECO:0000256" key="2">
    <source>
        <dbReference type="ARBA" id="ARBA00010136"/>
    </source>
</evidence>
<evidence type="ECO:0000256" key="14">
    <source>
        <dbReference type="ARBA" id="ARBA00023130"/>
    </source>
</evidence>
<dbReference type="FunFam" id="1.10.390.10:FF:000007">
    <property type="entry name" value="Aminopeptidase"/>
    <property type="match status" value="1"/>
</dbReference>
<evidence type="ECO:0000256" key="7">
    <source>
        <dbReference type="ARBA" id="ARBA00022801"/>
    </source>
</evidence>
<dbReference type="SUPFAM" id="SSF55486">
    <property type="entry name" value="Metalloproteases ('zincins'), catalytic domain"/>
    <property type="match status" value="1"/>
</dbReference>
<keyword evidence="6 21" id="KW-0479">Metal-binding</keyword>
<evidence type="ECO:0000313" key="29">
    <source>
        <dbReference type="RefSeq" id="XP_010775241.1"/>
    </source>
</evidence>
<evidence type="ECO:0000256" key="18">
    <source>
        <dbReference type="ARBA" id="ARBA00053064"/>
    </source>
</evidence>
<dbReference type="Gene3D" id="2.60.40.1910">
    <property type="match status" value="1"/>
</dbReference>
<feature type="signal peptide" evidence="24">
    <location>
        <begin position="1"/>
        <end position="19"/>
    </location>
</feature>
<keyword evidence="3 23" id="KW-0031">Aminopeptidase</keyword>
<feature type="site" description="Transition state stabilizer" evidence="22">
    <location>
        <position position="424"/>
    </location>
</feature>
<comment type="cofactor">
    <cofactor evidence="21 23">
        <name>Zn(2+)</name>
        <dbReference type="ChEBI" id="CHEBI:29105"/>
    </cofactor>
    <text evidence="21 23">Binds 1 zinc ion per subunit.</text>
</comment>
<keyword evidence="5" id="KW-0812">Transmembrane</keyword>
<dbReference type="Pfam" id="PF01433">
    <property type="entry name" value="Peptidase_M1"/>
    <property type="match status" value="1"/>
</dbReference>
<name>A0A6I9NL56_9TELE</name>
<dbReference type="InterPro" id="IPR027268">
    <property type="entry name" value="Peptidase_M4/M1_CTD_sf"/>
</dbReference>
<keyword evidence="7 23" id="KW-0378">Hydrolase</keyword>
<keyword evidence="11" id="KW-0735">Signal-anchor</keyword>
<keyword evidence="12" id="KW-1133">Transmembrane helix</keyword>
<gene>
    <name evidence="29" type="primary">LOC104950422</name>
</gene>
<evidence type="ECO:0000256" key="19">
    <source>
        <dbReference type="ARBA" id="ARBA00063353"/>
    </source>
</evidence>
<dbReference type="FunFam" id="2.60.40.1910:FF:000001">
    <property type="entry name" value="Leucyl-cystinyl aminopeptidase"/>
    <property type="match status" value="1"/>
</dbReference>
<reference evidence="29" key="1">
    <citation type="submission" date="2025-08" db="UniProtKB">
        <authorList>
            <consortium name="RefSeq"/>
        </authorList>
    </citation>
    <scope>IDENTIFICATION</scope>
    <source>
        <tissue evidence="29">Muscle</tissue>
    </source>
</reference>
<dbReference type="FunFam" id="1.25.50.20:FF:000003">
    <property type="entry name" value="Leucyl-cystinyl aminopeptidase"/>
    <property type="match status" value="1"/>
</dbReference>
<dbReference type="GO" id="GO:0005789">
    <property type="term" value="C:endoplasmic reticulum membrane"/>
    <property type="evidence" value="ECO:0007669"/>
    <property type="project" value="UniProtKB-SubCell"/>
</dbReference>
<keyword evidence="17" id="KW-0325">Glycoprotein</keyword>
<dbReference type="SUPFAM" id="SSF63737">
    <property type="entry name" value="Leukotriene A4 hydrolase N-terminal domain"/>
    <property type="match status" value="1"/>
</dbReference>
<dbReference type="GO" id="GO:0005615">
    <property type="term" value="C:extracellular space"/>
    <property type="evidence" value="ECO:0007669"/>
    <property type="project" value="TreeGrafter"/>
</dbReference>
<dbReference type="InterPro" id="IPR014782">
    <property type="entry name" value="Peptidase_M1_dom"/>
</dbReference>
<dbReference type="GO" id="GO:0008270">
    <property type="term" value="F:zinc ion binding"/>
    <property type="evidence" value="ECO:0007669"/>
    <property type="project" value="UniProtKB-UniRule"/>
</dbReference>
<dbReference type="RefSeq" id="XP_010775241.1">
    <property type="nucleotide sequence ID" value="XM_010776939.1"/>
</dbReference>
<evidence type="ECO:0000256" key="1">
    <source>
        <dbReference type="ARBA" id="ARBA00004648"/>
    </source>
</evidence>
<evidence type="ECO:0000256" key="15">
    <source>
        <dbReference type="ARBA" id="ARBA00023136"/>
    </source>
</evidence>
<evidence type="ECO:0000256" key="5">
    <source>
        <dbReference type="ARBA" id="ARBA00022692"/>
    </source>
</evidence>
<keyword evidence="9 21" id="KW-0862">Zinc</keyword>
<evidence type="ECO:0000256" key="21">
    <source>
        <dbReference type="PIRSR" id="PIRSR634016-3"/>
    </source>
</evidence>
<evidence type="ECO:0000256" key="22">
    <source>
        <dbReference type="PIRSR" id="PIRSR634016-4"/>
    </source>
</evidence>
<feature type="chain" id="PRO_5026692073" description="Aminopeptidase" evidence="24">
    <location>
        <begin position="20"/>
        <end position="937"/>
    </location>
</feature>
<dbReference type="Proteomes" id="UP000504611">
    <property type="component" value="Unplaced"/>
</dbReference>
<keyword evidence="14" id="KW-1064">Adaptive immunity</keyword>
<evidence type="ECO:0000256" key="13">
    <source>
        <dbReference type="ARBA" id="ARBA00023049"/>
    </source>
</evidence>
<evidence type="ECO:0000256" key="20">
    <source>
        <dbReference type="PIRSR" id="PIRSR634016-1"/>
    </source>
</evidence>
<dbReference type="GO" id="GO:0006508">
    <property type="term" value="P:proteolysis"/>
    <property type="evidence" value="ECO:0007669"/>
    <property type="project" value="UniProtKB-KW"/>
</dbReference>
<dbReference type="Pfam" id="PF11838">
    <property type="entry name" value="ERAP1_C"/>
    <property type="match status" value="1"/>
</dbReference>
<accession>A0A6I9NL56</accession>
<dbReference type="InterPro" id="IPR042097">
    <property type="entry name" value="Aminopeptidase_N-like_N_sf"/>
</dbReference>
<keyword evidence="28" id="KW-1185">Reference proteome</keyword>
<dbReference type="EC" id="3.4.11.-" evidence="23"/>